<dbReference type="InterPro" id="IPR039697">
    <property type="entry name" value="Alcohol_dehydrogenase_Fe"/>
</dbReference>
<evidence type="ECO:0000259" key="4">
    <source>
        <dbReference type="Pfam" id="PF00465"/>
    </source>
</evidence>
<dbReference type="InterPro" id="IPR056798">
    <property type="entry name" value="ADH_Fe_C"/>
</dbReference>
<protein>
    <submittedName>
        <fullName evidence="6">Alcohol dehydrogenase</fullName>
        <ecNumber evidence="6">1.1.1.1</ecNumber>
    </submittedName>
</protein>
<evidence type="ECO:0000259" key="5">
    <source>
        <dbReference type="Pfam" id="PF25137"/>
    </source>
</evidence>
<evidence type="ECO:0000256" key="1">
    <source>
        <dbReference type="ARBA" id="ARBA00007358"/>
    </source>
</evidence>
<dbReference type="CDD" id="cd14861">
    <property type="entry name" value="Fe-ADH-like"/>
    <property type="match status" value="1"/>
</dbReference>
<dbReference type="Pfam" id="PF00465">
    <property type="entry name" value="Fe-ADH"/>
    <property type="match status" value="1"/>
</dbReference>
<dbReference type="GO" id="GO:0004022">
    <property type="term" value="F:alcohol dehydrogenase (NAD+) activity"/>
    <property type="evidence" value="ECO:0007669"/>
    <property type="project" value="UniProtKB-EC"/>
</dbReference>
<dbReference type="Gene3D" id="3.40.50.1970">
    <property type="match status" value="1"/>
</dbReference>
<dbReference type="AlphaFoldDB" id="A0A3B1A7M5"/>
<keyword evidence="3" id="KW-0520">NAD</keyword>
<dbReference type="Gene3D" id="1.20.1090.10">
    <property type="entry name" value="Dehydroquinate synthase-like - alpha domain"/>
    <property type="match status" value="1"/>
</dbReference>
<dbReference type="EC" id="1.1.1.1" evidence="6"/>
<feature type="domain" description="Alcohol dehydrogenase iron-type/glycerol dehydrogenase GldA" evidence="4">
    <location>
        <begin position="16"/>
        <end position="188"/>
    </location>
</feature>
<dbReference type="Pfam" id="PF25137">
    <property type="entry name" value="ADH_Fe_C"/>
    <property type="match status" value="1"/>
</dbReference>
<dbReference type="FunFam" id="3.40.50.1970:FF:000003">
    <property type="entry name" value="Alcohol dehydrogenase, iron-containing"/>
    <property type="match status" value="1"/>
</dbReference>
<accession>A0A3B1A7M5</accession>
<dbReference type="PANTHER" id="PTHR11496:SF102">
    <property type="entry name" value="ALCOHOL DEHYDROGENASE 4"/>
    <property type="match status" value="1"/>
</dbReference>
<comment type="similarity">
    <text evidence="1">Belongs to the iron-containing alcohol dehydrogenase family.</text>
</comment>
<evidence type="ECO:0000256" key="3">
    <source>
        <dbReference type="ARBA" id="ARBA00023027"/>
    </source>
</evidence>
<proteinExistence type="inferred from homology"/>
<evidence type="ECO:0000313" key="6">
    <source>
        <dbReference type="EMBL" id="VAX01719.1"/>
    </source>
</evidence>
<dbReference type="FunFam" id="1.20.1090.10:FF:000001">
    <property type="entry name" value="Aldehyde-alcohol dehydrogenase"/>
    <property type="match status" value="1"/>
</dbReference>
<dbReference type="PANTHER" id="PTHR11496">
    <property type="entry name" value="ALCOHOL DEHYDROGENASE"/>
    <property type="match status" value="1"/>
</dbReference>
<dbReference type="EMBL" id="UOFS01000049">
    <property type="protein sequence ID" value="VAX01719.1"/>
    <property type="molecule type" value="Genomic_DNA"/>
</dbReference>
<dbReference type="SUPFAM" id="SSF56796">
    <property type="entry name" value="Dehydroquinate synthase-like"/>
    <property type="match status" value="1"/>
</dbReference>
<sequence>MDIKDTEKLFANWNYPTTIKFGERRCFELGESCKELTIKKPLLVTDHGLADKTFIQELLQSNLDNGIATEVFSKIKSNPTGYNIQQGVEQYRAGLFDGVIAVGGGSALDAGKAIALMSGQTQSLWDFEDIGDNWKAINSKGIAPIIAIPTTAGTGSEVGRAAVIVDEAAHAKKIIFHPEMMPKIVIADAGLTTGLPAELTAATGMDAFIHNLEAYCSPSYHPIADGIALEAMRLIKQWLPLAFNQGRDIVARSHMLAASTMGATAFQKGLGACHALAHPLGALYDKHHGLLNAILLPYVLVANKSVIQKKLSHISQCLDLRDYSFDGFLQWILEFKKVLRIPHSLQSLDITADKSTLIGTLAFKDAAAASNPILFTAEQYSKIFNNAVNGKL</sequence>
<feature type="domain" description="Fe-containing alcohol dehydrogenase-like C-terminal" evidence="5">
    <location>
        <begin position="200"/>
        <end position="387"/>
    </location>
</feature>
<name>A0A3B1A7M5_9ZZZZ</name>
<gene>
    <name evidence="6" type="ORF">MNBD_GAMMA22-2105</name>
</gene>
<reference evidence="6" key="1">
    <citation type="submission" date="2018-06" db="EMBL/GenBank/DDBJ databases">
        <authorList>
            <person name="Zhirakovskaya E."/>
        </authorList>
    </citation>
    <scope>NUCLEOTIDE SEQUENCE</scope>
</reference>
<evidence type="ECO:0000256" key="2">
    <source>
        <dbReference type="ARBA" id="ARBA00023002"/>
    </source>
</evidence>
<dbReference type="PROSITE" id="PS00913">
    <property type="entry name" value="ADH_IRON_1"/>
    <property type="match status" value="1"/>
</dbReference>
<dbReference type="InterPro" id="IPR018211">
    <property type="entry name" value="ADH_Fe_CS"/>
</dbReference>
<organism evidence="6">
    <name type="scientific">hydrothermal vent metagenome</name>
    <dbReference type="NCBI Taxonomy" id="652676"/>
    <lineage>
        <taxon>unclassified sequences</taxon>
        <taxon>metagenomes</taxon>
        <taxon>ecological metagenomes</taxon>
    </lineage>
</organism>
<dbReference type="GO" id="GO:0046872">
    <property type="term" value="F:metal ion binding"/>
    <property type="evidence" value="ECO:0007669"/>
    <property type="project" value="InterPro"/>
</dbReference>
<keyword evidence="2 6" id="KW-0560">Oxidoreductase</keyword>
<dbReference type="InterPro" id="IPR001670">
    <property type="entry name" value="ADH_Fe/GldA"/>
</dbReference>